<dbReference type="PRINTS" id="PR00134">
    <property type="entry name" value="GLHYDRLASE10"/>
</dbReference>
<dbReference type="SUPFAM" id="SSF51445">
    <property type="entry name" value="(Trans)glycosidases"/>
    <property type="match status" value="1"/>
</dbReference>
<proteinExistence type="inferred from homology"/>
<evidence type="ECO:0000256" key="10">
    <source>
        <dbReference type="SAM" id="MobiDB-lite"/>
    </source>
</evidence>
<evidence type="ECO:0000256" key="8">
    <source>
        <dbReference type="ARBA" id="ARBA00023326"/>
    </source>
</evidence>
<accession>A0A3N1G9Y3</accession>
<keyword evidence="6 9" id="KW-0119">Carbohydrate metabolism</keyword>
<comment type="similarity">
    <text evidence="2 9">Belongs to the glycosyl hydrolase 10 (cellulase F) family.</text>
</comment>
<dbReference type="Proteomes" id="UP000276232">
    <property type="component" value="Unassembled WGS sequence"/>
</dbReference>
<gene>
    <name evidence="12" type="ORF">EDC03_2970</name>
</gene>
<comment type="caution">
    <text evidence="12">The sequence shown here is derived from an EMBL/GenBank/DDBJ whole genome shotgun (WGS) entry which is preliminary data.</text>
</comment>
<dbReference type="PANTHER" id="PTHR31490:SF88">
    <property type="entry name" value="BETA-XYLANASE"/>
    <property type="match status" value="1"/>
</dbReference>
<keyword evidence="13" id="KW-1185">Reference proteome</keyword>
<keyword evidence="5 9" id="KW-0378">Hydrolase</keyword>
<comment type="catalytic activity">
    <reaction evidence="1 9">
        <text>Endohydrolysis of (1-&gt;4)-beta-D-xylosidic linkages in xylans.</text>
        <dbReference type="EC" id="3.2.1.8"/>
    </reaction>
</comment>
<feature type="domain" description="GH10" evidence="11">
    <location>
        <begin position="82"/>
        <end position="384"/>
    </location>
</feature>
<sequence>MSPTSHALPAGAPVAAPAATEPALAHRVSRAVVTVRGADGAPLADADVVVGQVRHAVALGGIGFDVVDLLDADAHDPDGPGAGAPPEVGRRLAELFTEVFDTATLPFYWGAVEPERGAPRLERLERAARWFADRGVRLKGHPLVWHTVTADWLRELPTDEVERVALERVRRDVTRFAGLVGAWDVVNEAVIAPVFDNEPTQNGITRWFLERGRIPVIRAAFEAARESDPRATLLLNDFNMGTAFECLVEGVLEAGVPVDAIGLQSHMHQGYWGEERTTAVLDRFARYGLPLHMTETTLLSGDLMPAEVVDLNDFRPSAWPSTPEGEARQAEEVVRHYRTLVAHPAVQGVTYWGLGDAGAWLGAPVGLVRADGTPKPSFAALRDLVRGEWWVAPTTVRTDADGHLVLHGFLGDHRVTAGDRAADLVLDRAGDAVVDVVLR</sequence>
<dbReference type="OrthoDB" id="3255194at2"/>
<dbReference type="RefSeq" id="WP_123381038.1">
    <property type="nucleotide sequence ID" value="NZ_RJKN01000008.1"/>
</dbReference>
<evidence type="ECO:0000259" key="11">
    <source>
        <dbReference type="PROSITE" id="PS51760"/>
    </source>
</evidence>
<evidence type="ECO:0000256" key="4">
    <source>
        <dbReference type="ARBA" id="ARBA00022729"/>
    </source>
</evidence>
<dbReference type="InterPro" id="IPR044846">
    <property type="entry name" value="GH10"/>
</dbReference>
<dbReference type="EMBL" id="RJKN01000008">
    <property type="protein sequence ID" value="ROP27042.1"/>
    <property type="molecule type" value="Genomic_DNA"/>
</dbReference>
<feature type="compositionally biased region" description="Low complexity" evidence="10">
    <location>
        <begin position="7"/>
        <end position="20"/>
    </location>
</feature>
<evidence type="ECO:0000313" key="13">
    <source>
        <dbReference type="Proteomes" id="UP000276232"/>
    </source>
</evidence>
<reference evidence="12 13" key="1">
    <citation type="journal article" date="2015" name="Stand. Genomic Sci.">
        <title>Genomic Encyclopedia of Bacterial and Archaeal Type Strains, Phase III: the genomes of soil and plant-associated and newly described type strains.</title>
        <authorList>
            <person name="Whitman W.B."/>
            <person name="Woyke T."/>
            <person name="Klenk H.P."/>
            <person name="Zhou Y."/>
            <person name="Lilburn T.G."/>
            <person name="Beck B.J."/>
            <person name="De Vos P."/>
            <person name="Vandamme P."/>
            <person name="Eisen J.A."/>
            <person name="Garrity G."/>
            <person name="Hugenholtz P."/>
            <person name="Kyrpides N.C."/>
        </authorList>
    </citation>
    <scope>NUCLEOTIDE SEQUENCE [LARGE SCALE GENOMIC DNA]</scope>
    <source>
        <strain evidence="12 13">CECT 7306</strain>
    </source>
</reference>
<keyword evidence="8 9" id="KW-0624">Polysaccharide degradation</keyword>
<dbReference type="SMART" id="SM00633">
    <property type="entry name" value="Glyco_10"/>
    <property type="match status" value="1"/>
</dbReference>
<evidence type="ECO:0000256" key="1">
    <source>
        <dbReference type="ARBA" id="ARBA00000681"/>
    </source>
</evidence>
<keyword evidence="3 12" id="KW-0858">Xylan degradation</keyword>
<dbReference type="InterPro" id="IPR017853">
    <property type="entry name" value="GH"/>
</dbReference>
<evidence type="ECO:0000256" key="9">
    <source>
        <dbReference type="RuleBase" id="RU361174"/>
    </source>
</evidence>
<keyword evidence="4" id="KW-0732">Signal</keyword>
<evidence type="ECO:0000256" key="6">
    <source>
        <dbReference type="ARBA" id="ARBA00023277"/>
    </source>
</evidence>
<evidence type="ECO:0000256" key="5">
    <source>
        <dbReference type="ARBA" id="ARBA00022801"/>
    </source>
</evidence>
<dbReference type="InParanoid" id="A0A3N1G9Y3"/>
<protein>
    <recommendedName>
        <fullName evidence="9">Beta-xylanase</fullName>
        <ecNumber evidence="9">3.2.1.8</ecNumber>
    </recommendedName>
</protein>
<organism evidence="12 13">
    <name type="scientific">Pseudokineococcus lusitanus</name>
    <dbReference type="NCBI Taxonomy" id="763993"/>
    <lineage>
        <taxon>Bacteria</taxon>
        <taxon>Bacillati</taxon>
        <taxon>Actinomycetota</taxon>
        <taxon>Actinomycetes</taxon>
        <taxon>Kineosporiales</taxon>
        <taxon>Kineosporiaceae</taxon>
        <taxon>Pseudokineococcus</taxon>
    </lineage>
</organism>
<evidence type="ECO:0000256" key="2">
    <source>
        <dbReference type="ARBA" id="ARBA00007495"/>
    </source>
</evidence>
<dbReference type="EC" id="3.2.1.8" evidence="9"/>
<feature type="region of interest" description="Disordered" evidence="10">
    <location>
        <begin position="1"/>
        <end position="20"/>
    </location>
</feature>
<name>A0A3N1G9Y3_9ACTN</name>
<dbReference type="Pfam" id="PF00331">
    <property type="entry name" value="Glyco_hydro_10"/>
    <property type="match status" value="1"/>
</dbReference>
<evidence type="ECO:0000256" key="3">
    <source>
        <dbReference type="ARBA" id="ARBA00022651"/>
    </source>
</evidence>
<dbReference type="InterPro" id="IPR001000">
    <property type="entry name" value="GH10_dom"/>
</dbReference>
<dbReference type="PANTHER" id="PTHR31490">
    <property type="entry name" value="GLYCOSYL HYDROLASE"/>
    <property type="match status" value="1"/>
</dbReference>
<evidence type="ECO:0000313" key="12">
    <source>
        <dbReference type="EMBL" id="ROP27042.1"/>
    </source>
</evidence>
<dbReference type="Gene3D" id="3.20.20.80">
    <property type="entry name" value="Glycosidases"/>
    <property type="match status" value="1"/>
</dbReference>
<dbReference type="AlphaFoldDB" id="A0A3N1G9Y3"/>
<dbReference type="GO" id="GO:0031176">
    <property type="term" value="F:endo-1,4-beta-xylanase activity"/>
    <property type="evidence" value="ECO:0007669"/>
    <property type="project" value="UniProtKB-EC"/>
</dbReference>
<keyword evidence="7 9" id="KW-0326">Glycosidase</keyword>
<dbReference type="GO" id="GO:0045493">
    <property type="term" value="P:xylan catabolic process"/>
    <property type="evidence" value="ECO:0007669"/>
    <property type="project" value="UniProtKB-KW"/>
</dbReference>
<evidence type="ECO:0000256" key="7">
    <source>
        <dbReference type="ARBA" id="ARBA00023295"/>
    </source>
</evidence>
<dbReference type="PROSITE" id="PS51760">
    <property type="entry name" value="GH10_2"/>
    <property type="match status" value="1"/>
</dbReference>